<feature type="transmembrane region" description="Helical" evidence="6">
    <location>
        <begin position="82"/>
        <end position="103"/>
    </location>
</feature>
<feature type="transmembrane region" description="Helical" evidence="6">
    <location>
        <begin position="326"/>
        <end position="348"/>
    </location>
</feature>
<feature type="region of interest" description="Disordered" evidence="5">
    <location>
        <begin position="480"/>
        <end position="509"/>
    </location>
</feature>
<dbReference type="Proteomes" id="UP001497623">
    <property type="component" value="Unassembled WGS sequence"/>
</dbReference>
<evidence type="ECO:0000256" key="3">
    <source>
        <dbReference type="ARBA" id="ARBA00022989"/>
    </source>
</evidence>
<feature type="transmembrane region" description="Helical" evidence="6">
    <location>
        <begin position="413"/>
        <end position="434"/>
    </location>
</feature>
<feature type="transmembrane region" description="Helical" evidence="6">
    <location>
        <begin position="293"/>
        <end position="314"/>
    </location>
</feature>
<sequence>ALLAPGVWLSGSFIHPSTEHTCHLPPQGILNDSDACTYLVHNGDTGVLESEPCSSWDWDNSTWTSTLNSEFDLACDSRHMGATFSSLFMTGMGVGGVINGALCEIYGRKNMFVIGLLIFYINLIIQWLPDINSILAARFISGIGQSMTSDSLLILTLEIVEPKYRPIVAICVWVPWVFGCVILGGVGYLVRDWRNLHMSVALPYLLFLPAIWFLDESPRWLIVRGRREQAQKILSKAANMQGVSLPPKNEIQAVMDDTARKSNIAEGSSKPSMMKSVKIFMGRFCLLFSTRRMLVLTLVTCYTHLTMSLLYFGLALNGVSYSDDPFLYMVFSGLVDLPSVTIAAPIVMRWGRSTPGIICFFGCGVPMLAMPFVPAGMLWLKTSLALLAKAMVSMAWSVIYLQVNELFPTEVRLLGMGIGAIFTTGGSSLSAYISDILTPLAAWAPSVVFGLSSVLAAFAAALLPETKGISMPDTVQDLENLGKNKGNKSNTTNQNGEIEAEKLPLRDGV</sequence>
<dbReference type="InterPro" id="IPR020846">
    <property type="entry name" value="MFS_dom"/>
</dbReference>
<accession>A0AAV2R4W7</accession>
<organism evidence="8 9">
    <name type="scientific">Meganyctiphanes norvegica</name>
    <name type="common">Northern krill</name>
    <name type="synonym">Thysanopoda norvegica</name>
    <dbReference type="NCBI Taxonomy" id="48144"/>
    <lineage>
        <taxon>Eukaryota</taxon>
        <taxon>Metazoa</taxon>
        <taxon>Ecdysozoa</taxon>
        <taxon>Arthropoda</taxon>
        <taxon>Crustacea</taxon>
        <taxon>Multicrustacea</taxon>
        <taxon>Malacostraca</taxon>
        <taxon>Eumalacostraca</taxon>
        <taxon>Eucarida</taxon>
        <taxon>Euphausiacea</taxon>
        <taxon>Euphausiidae</taxon>
        <taxon>Meganyctiphanes</taxon>
    </lineage>
</organism>
<feature type="transmembrane region" description="Helical" evidence="6">
    <location>
        <begin position="196"/>
        <end position="214"/>
    </location>
</feature>
<dbReference type="PROSITE" id="PS50850">
    <property type="entry name" value="MFS"/>
    <property type="match status" value="1"/>
</dbReference>
<evidence type="ECO:0000256" key="2">
    <source>
        <dbReference type="ARBA" id="ARBA00022692"/>
    </source>
</evidence>
<comment type="subcellular location">
    <subcellularLocation>
        <location evidence="1">Membrane</location>
        <topology evidence="1">Multi-pass membrane protein</topology>
    </subcellularLocation>
</comment>
<name>A0AAV2R4W7_MEGNR</name>
<comment type="caution">
    <text evidence="8">The sequence shown here is derived from an EMBL/GenBank/DDBJ whole genome shotgun (WGS) entry which is preliminary data.</text>
</comment>
<dbReference type="SUPFAM" id="SSF103473">
    <property type="entry name" value="MFS general substrate transporter"/>
    <property type="match status" value="1"/>
</dbReference>
<feature type="transmembrane region" description="Helical" evidence="6">
    <location>
        <begin position="440"/>
        <end position="463"/>
    </location>
</feature>
<keyword evidence="4 6" id="KW-0472">Membrane</keyword>
<feature type="non-terminal residue" evidence="8">
    <location>
        <position position="1"/>
    </location>
</feature>
<feature type="compositionally biased region" description="Basic and acidic residues" evidence="5">
    <location>
        <begin position="499"/>
        <end position="509"/>
    </location>
</feature>
<dbReference type="EMBL" id="CAXKWB010015950">
    <property type="protein sequence ID" value="CAL4114912.1"/>
    <property type="molecule type" value="Genomic_DNA"/>
</dbReference>
<dbReference type="GO" id="GO:0016020">
    <property type="term" value="C:membrane"/>
    <property type="evidence" value="ECO:0007669"/>
    <property type="project" value="UniProtKB-SubCell"/>
</dbReference>
<evidence type="ECO:0000256" key="4">
    <source>
        <dbReference type="ARBA" id="ARBA00023136"/>
    </source>
</evidence>
<keyword evidence="3 6" id="KW-1133">Transmembrane helix</keyword>
<gene>
    <name evidence="8" type="ORF">MNOR_LOCUS20547</name>
</gene>
<evidence type="ECO:0000256" key="5">
    <source>
        <dbReference type="SAM" id="MobiDB-lite"/>
    </source>
</evidence>
<dbReference type="Pfam" id="PF00083">
    <property type="entry name" value="Sugar_tr"/>
    <property type="match status" value="1"/>
</dbReference>
<evidence type="ECO:0000256" key="6">
    <source>
        <dbReference type="SAM" id="Phobius"/>
    </source>
</evidence>
<dbReference type="AlphaFoldDB" id="A0AAV2R4W7"/>
<keyword evidence="9" id="KW-1185">Reference proteome</keyword>
<evidence type="ECO:0000256" key="1">
    <source>
        <dbReference type="ARBA" id="ARBA00004141"/>
    </source>
</evidence>
<feature type="domain" description="Major facilitator superfamily (MFS) profile" evidence="7">
    <location>
        <begin position="30"/>
        <end position="468"/>
    </location>
</feature>
<feature type="transmembrane region" description="Helical" evidence="6">
    <location>
        <begin position="134"/>
        <end position="155"/>
    </location>
</feature>
<evidence type="ECO:0000259" key="7">
    <source>
        <dbReference type="PROSITE" id="PS50850"/>
    </source>
</evidence>
<feature type="compositionally biased region" description="Low complexity" evidence="5">
    <location>
        <begin position="481"/>
        <end position="496"/>
    </location>
</feature>
<evidence type="ECO:0000313" key="8">
    <source>
        <dbReference type="EMBL" id="CAL4114912.1"/>
    </source>
</evidence>
<dbReference type="InterPro" id="IPR005828">
    <property type="entry name" value="MFS_sugar_transport-like"/>
</dbReference>
<protein>
    <recommendedName>
        <fullName evidence="7">Major facilitator superfamily (MFS) profile domain-containing protein</fullName>
    </recommendedName>
</protein>
<proteinExistence type="predicted"/>
<dbReference type="PANTHER" id="PTHR24064">
    <property type="entry name" value="SOLUTE CARRIER FAMILY 22 MEMBER"/>
    <property type="match status" value="1"/>
</dbReference>
<feature type="transmembrane region" description="Helical" evidence="6">
    <location>
        <begin position="355"/>
        <end position="373"/>
    </location>
</feature>
<feature type="transmembrane region" description="Helical" evidence="6">
    <location>
        <begin position="110"/>
        <end position="128"/>
    </location>
</feature>
<feature type="transmembrane region" description="Helical" evidence="6">
    <location>
        <begin position="167"/>
        <end position="190"/>
    </location>
</feature>
<dbReference type="InterPro" id="IPR036259">
    <property type="entry name" value="MFS_trans_sf"/>
</dbReference>
<keyword evidence="2 6" id="KW-0812">Transmembrane</keyword>
<dbReference type="Gene3D" id="1.20.1250.20">
    <property type="entry name" value="MFS general substrate transporter like domains"/>
    <property type="match status" value="1"/>
</dbReference>
<evidence type="ECO:0000313" key="9">
    <source>
        <dbReference type="Proteomes" id="UP001497623"/>
    </source>
</evidence>
<dbReference type="GO" id="GO:0022857">
    <property type="term" value="F:transmembrane transporter activity"/>
    <property type="evidence" value="ECO:0007669"/>
    <property type="project" value="InterPro"/>
</dbReference>
<reference evidence="8 9" key="1">
    <citation type="submission" date="2024-05" db="EMBL/GenBank/DDBJ databases">
        <authorList>
            <person name="Wallberg A."/>
        </authorList>
    </citation>
    <scope>NUCLEOTIDE SEQUENCE [LARGE SCALE GENOMIC DNA]</scope>
</reference>